<evidence type="ECO:0000313" key="2">
    <source>
        <dbReference type="Proteomes" id="UP000321523"/>
    </source>
</evidence>
<accession>A0A512DVW6</accession>
<evidence type="ECO:0000313" key="1">
    <source>
        <dbReference type="EMBL" id="GEO40613.1"/>
    </source>
</evidence>
<comment type="caution">
    <text evidence="1">The sequence shown here is derived from an EMBL/GenBank/DDBJ whole genome shotgun (WGS) entry which is preliminary data.</text>
</comment>
<dbReference type="Proteomes" id="UP000321523">
    <property type="component" value="Unassembled WGS sequence"/>
</dbReference>
<dbReference type="RefSeq" id="WP_169789361.1">
    <property type="nucleotide sequence ID" value="NZ_JBNPXK010000008.1"/>
</dbReference>
<reference evidence="1 2" key="1">
    <citation type="submission" date="2019-07" db="EMBL/GenBank/DDBJ databases">
        <title>Whole genome shotgun sequence of Skermanella aerolata NBRC 106429.</title>
        <authorList>
            <person name="Hosoyama A."/>
            <person name="Uohara A."/>
            <person name="Ohji S."/>
            <person name="Ichikawa N."/>
        </authorList>
    </citation>
    <scope>NUCLEOTIDE SEQUENCE [LARGE SCALE GENOMIC DNA]</scope>
    <source>
        <strain evidence="1 2">NBRC 106429</strain>
    </source>
</reference>
<dbReference type="AlphaFoldDB" id="A0A512DVW6"/>
<keyword evidence="2" id="KW-1185">Reference proteome</keyword>
<protein>
    <submittedName>
        <fullName evidence="1">Uncharacterized protein</fullName>
    </submittedName>
</protein>
<proteinExistence type="predicted"/>
<sequence length="46" mass="5463">MDTLLLGILLGFIAGYLVRSLVSQMRRRRFEEEYGHNPRSHMKQRS</sequence>
<organism evidence="1 2">
    <name type="scientific">Skermanella aerolata</name>
    <dbReference type="NCBI Taxonomy" id="393310"/>
    <lineage>
        <taxon>Bacteria</taxon>
        <taxon>Pseudomonadati</taxon>
        <taxon>Pseudomonadota</taxon>
        <taxon>Alphaproteobacteria</taxon>
        <taxon>Rhodospirillales</taxon>
        <taxon>Azospirillaceae</taxon>
        <taxon>Skermanella</taxon>
    </lineage>
</organism>
<gene>
    <name evidence="1" type="ORF">SAE02_47610</name>
</gene>
<name>A0A512DVW6_9PROT</name>
<dbReference type="EMBL" id="BJYZ01000022">
    <property type="protein sequence ID" value="GEO40613.1"/>
    <property type="molecule type" value="Genomic_DNA"/>
</dbReference>